<dbReference type="SUPFAM" id="SSF51351">
    <property type="entry name" value="Triosephosphate isomerase (TIM)"/>
    <property type="match status" value="1"/>
</dbReference>
<reference evidence="11 13" key="1">
    <citation type="journal article" date="2016" name="Genome Announc.">
        <title>Complete Genome Sequence of the Amino Acid-Fermenting Clostridium propionicum X2 (DSM 1682).</title>
        <authorList>
            <person name="Poehlein A."/>
            <person name="Schlien K."/>
            <person name="Chowdhury N.P."/>
            <person name="Gottschalk G."/>
            <person name="Buckel W."/>
            <person name="Daniel R."/>
        </authorList>
    </citation>
    <scope>NUCLEOTIDE SEQUENCE [LARGE SCALE GENOMIC DNA]</scope>
    <source>
        <strain evidence="11 13">X2</strain>
    </source>
</reference>
<sequence length="238" mass="25953">MNKTPKEAIEFCRLMKDKAASSTVDVVFCVPFVDLYPVLEELKGSGIGVGAENMHFEDSGAYTGEVSSRMLKEMGVSYVVLGHSERRQYFGETDEMVNKKVKKALEVGITPIMCCGETLEQREAGITIEWIRMQVKCGLLGLSAEEVEKVVIAYEPIWAIGTGKTASSLQAQEVCKAIRQVVGEVYGHAVAEKVRIQYGGSVSGKNAAELFAMADIDGGLVGGASLKEEFQEIVHYQK</sequence>
<feature type="active site" description="Electrophile" evidence="9">
    <location>
        <position position="83"/>
    </location>
</feature>
<evidence type="ECO:0000313" key="12">
    <source>
        <dbReference type="EMBL" id="SHE50343.1"/>
    </source>
</evidence>
<dbReference type="EMBL" id="CP014223">
    <property type="protein sequence ID" value="AMJ42051.1"/>
    <property type="molecule type" value="Genomic_DNA"/>
</dbReference>
<comment type="pathway">
    <text evidence="1 9 10">Carbohydrate degradation; glycolysis; D-glyceraldehyde 3-phosphate from glycerone phosphate: step 1/1.</text>
</comment>
<dbReference type="GO" id="GO:0004807">
    <property type="term" value="F:triose-phosphate isomerase activity"/>
    <property type="evidence" value="ECO:0007669"/>
    <property type="project" value="UniProtKB-UniRule"/>
</dbReference>
<accession>A0A110A7F1</accession>
<keyword evidence="7 9" id="KW-0324">Glycolysis</keyword>
<dbReference type="InterPro" id="IPR020861">
    <property type="entry name" value="Triosephosphate_isomerase_AS"/>
</dbReference>
<dbReference type="GO" id="GO:0046166">
    <property type="term" value="P:glyceraldehyde-3-phosphate biosynthetic process"/>
    <property type="evidence" value="ECO:0007669"/>
    <property type="project" value="TreeGrafter"/>
</dbReference>
<evidence type="ECO:0000256" key="4">
    <source>
        <dbReference type="ARBA" id="ARBA00019397"/>
    </source>
</evidence>
<dbReference type="InterPro" id="IPR022896">
    <property type="entry name" value="TrioseP_Isoase_bac/euk"/>
</dbReference>
<reference evidence="13" key="2">
    <citation type="submission" date="2016-01" db="EMBL/GenBank/DDBJ databases">
        <authorList>
            <person name="Poehlein A."/>
            <person name="Schlien K."/>
            <person name="Gottschalk G."/>
            <person name="Buckel W."/>
            <person name="Daniel R."/>
        </authorList>
    </citation>
    <scope>NUCLEOTIDE SEQUENCE [LARGE SCALE GENOMIC DNA]</scope>
    <source>
        <strain evidence="13">X2</strain>
    </source>
</reference>
<dbReference type="GO" id="GO:0006094">
    <property type="term" value="P:gluconeogenesis"/>
    <property type="evidence" value="ECO:0007669"/>
    <property type="project" value="UniProtKB-UniRule"/>
</dbReference>
<comment type="function">
    <text evidence="9">Involved in the gluconeogenesis. Catalyzes stereospecifically the conversion of dihydroxyacetone phosphate (DHAP) to D-glyceraldehyde-3-phosphate (G3P).</text>
</comment>
<evidence type="ECO:0000256" key="8">
    <source>
        <dbReference type="ARBA" id="ARBA00023235"/>
    </source>
</evidence>
<dbReference type="GO" id="GO:0005829">
    <property type="term" value="C:cytosol"/>
    <property type="evidence" value="ECO:0007669"/>
    <property type="project" value="TreeGrafter"/>
</dbReference>
<dbReference type="GO" id="GO:0006096">
    <property type="term" value="P:glycolytic process"/>
    <property type="evidence" value="ECO:0007669"/>
    <property type="project" value="UniProtKB-UniRule"/>
</dbReference>
<comment type="pathway">
    <text evidence="9 10">Carbohydrate biosynthesis; gluconeogenesis.</text>
</comment>
<evidence type="ECO:0000313" key="11">
    <source>
        <dbReference type="EMBL" id="AMJ42051.1"/>
    </source>
</evidence>
<proteinExistence type="inferred from homology"/>
<evidence type="ECO:0000256" key="1">
    <source>
        <dbReference type="ARBA" id="ARBA00004680"/>
    </source>
</evidence>
<dbReference type="InterPro" id="IPR013785">
    <property type="entry name" value="Aldolase_TIM"/>
</dbReference>
<dbReference type="PROSITE" id="PS00171">
    <property type="entry name" value="TIM_1"/>
    <property type="match status" value="1"/>
</dbReference>
<evidence type="ECO:0000256" key="6">
    <source>
        <dbReference type="ARBA" id="ARBA00022490"/>
    </source>
</evidence>
<comment type="catalytic activity">
    <reaction evidence="9 10">
        <text>D-glyceraldehyde 3-phosphate = dihydroxyacetone phosphate</text>
        <dbReference type="Rhea" id="RHEA:18585"/>
        <dbReference type="ChEBI" id="CHEBI:57642"/>
        <dbReference type="ChEBI" id="CHEBI:59776"/>
        <dbReference type="EC" id="5.3.1.1"/>
    </reaction>
</comment>
<evidence type="ECO:0000313" key="14">
    <source>
        <dbReference type="Proteomes" id="UP000184204"/>
    </source>
</evidence>
<dbReference type="PANTHER" id="PTHR21139:SF42">
    <property type="entry name" value="TRIOSEPHOSPHATE ISOMERASE"/>
    <property type="match status" value="1"/>
</dbReference>
<keyword evidence="5 9" id="KW-0312">Gluconeogenesis</keyword>
<comment type="caution">
    <text evidence="9">Lacks conserved residue(s) required for the propagation of feature annotation.</text>
</comment>
<dbReference type="KEGG" id="cpro:CPRO_25030"/>
<keyword evidence="8 9" id="KW-0413">Isomerase</keyword>
<feature type="active site" description="Proton acceptor" evidence="9">
    <location>
        <position position="155"/>
    </location>
</feature>
<dbReference type="InterPro" id="IPR035990">
    <property type="entry name" value="TIM_sf"/>
</dbReference>
<dbReference type="Proteomes" id="UP000184204">
    <property type="component" value="Unassembled WGS sequence"/>
</dbReference>
<protein>
    <recommendedName>
        <fullName evidence="4 9">Triosephosphate isomerase</fullName>
        <shortName evidence="9">TIM</shortName>
        <shortName evidence="9">TPI</shortName>
        <ecNumber evidence="3 9">5.3.1.1</ecNumber>
    </recommendedName>
    <alternativeName>
        <fullName evidence="9">Triose-phosphate isomerase</fullName>
    </alternativeName>
</protein>
<comment type="subunit">
    <text evidence="9 10">Homodimer.</text>
</comment>
<evidence type="ECO:0000256" key="10">
    <source>
        <dbReference type="RuleBase" id="RU363013"/>
    </source>
</evidence>
<dbReference type="InterPro" id="IPR000652">
    <property type="entry name" value="Triosephosphate_isomerase"/>
</dbReference>
<gene>
    <name evidence="9 11" type="primary">tpiA</name>
    <name evidence="11" type="ORF">CPRO_25030</name>
    <name evidence="12" type="ORF">SAMN02745151_00872</name>
</gene>
<dbReference type="EC" id="5.3.1.1" evidence="3 9"/>
<feature type="binding site" evidence="9">
    <location>
        <position position="201"/>
    </location>
    <ligand>
        <name>substrate</name>
    </ligand>
</feature>
<comment type="subcellular location">
    <subcellularLocation>
        <location evidence="9 10">Cytoplasm</location>
    </subcellularLocation>
</comment>
<evidence type="ECO:0000256" key="3">
    <source>
        <dbReference type="ARBA" id="ARBA00011940"/>
    </source>
</evidence>
<dbReference type="PANTHER" id="PTHR21139">
    <property type="entry name" value="TRIOSEPHOSPHATE ISOMERASE"/>
    <property type="match status" value="1"/>
</dbReference>
<dbReference type="HAMAP" id="MF_00147_B">
    <property type="entry name" value="TIM_B"/>
    <property type="match status" value="1"/>
</dbReference>
<dbReference type="NCBIfam" id="TIGR00419">
    <property type="entry name" value="tim"/>
    <property type="match status" value="1"/>
</dbReference>
<evidence type="ECO:0000256" key="7">
    <source>
        <dbReference type="ARBA" id="ARBA00023152"/>
    </source>
</evidence>
<dbReference type="FunFam" id="3.20.20.70:FF:000016">
    <property type="entry name" value="Triosephosphate isomerase"/>
    <property type="match status" value="1"/>
</dbReference>
<evidence type="ECO:0000256" key="9">
    <source>
        <dbReference type="HAMAP-Rule" id="MF_00147"/>
    </source>
</evidence>
<feature type="binding site" evidence="9">
    <location>
        <position position="161"/>
    </location>
    <ligand>
        <name>substrate</name>
    </ligand>
</feature>
<evidence type="ECO:0000256" key="2">
    <source>
        <dbReference type="ARBA" id="ARBA00007422"/>
    </source>
</evidence>
<evidence type="ECO:0000256" key="5">
    <source>
        <dbReference type="ARBA" id="ARBA00022432"/>
    </source>
</evidence>
<organism evidence="12 14">
    <name type="scientific">Anaerotignum propionicum DSM 1682</name>
    <dbReference type="NCBI Taxonomy" id="991789"/>
    <lineage>
        <taxon>Bacteria</taxon>
        <taxon>Bacillati</taxon>
        <taxon>Bacillota</taxon>
        <taxon>Clostridia</taxon>
        <taxon>Lachnospirales</taxon>
        <taxon>Anaerotignaceae</taxon>
        <taxon>Anaerotignum</taxon>
    </lineage>
</organism>
<dbReference type="Proteomes" id="UP000068026">
    <property type="component" value="Chromosome"/>
</dbReference>
<reference evidence="12" key="3">
    <citation type="submission" date="2016-11" db="EMBL/GenBank/DDBJ databases">
        <authorList>
            <person name="Varghese N."/>
            <person name="Submissions S."/>
        </authorList>
    </citation>
    <scope>NUCLEOTIDE SEQUENCE</scope>
    <source>
        <strain evidence="12">DSM 1682</strain>
    </source>
</reference>
<reference evidence="14" key="4">
    <citation type="submission" date="2016-11" db="EMBL/GenBank/DDBJ databases">
        <authorList>
            <person name="Jaros S."/>
            <person name="Januszkiewicz K."/>
            <person name="Wedrychowicz H."/>
        </authorList>
    </citation>
    <scope>NUCLEOTIDE SEQUENCE [LARGE SCALE GENOMIC DNA]</scope>
    <source>
        <strain evidence="14">DSM 1682</strain>
    </source>
</reference>
<comment type="similarity">
    <text evidence="2 9 10">Belongs to the triosephosphate isomerase family.</text>
</comment>
<keyword evidence="13" id="KW-1185">Reference proteome</keyword>
<name>A0A110A7F1_ANAPI</name>
<dbReference type="Gene3D" id="3.20.20.70">
    <property type="entry name" value="Aldolase class I"/>
    <property type="match status" value="1"/>
</dbReference>
<dbReference type="EMBL" id="FQUA01000003">
    <property type="protein sequence ID" value="SHE50343.1"/>
    <property type="molecule type" value="Genomic_DNA"/>
</dbReference>
<dbReference type="GO" id="GO:0019563">
    <property type="term" value="P:glycerol catabolic process"/>
    <property type="evidence" value="ECO:0007669"/>
    <property type="project" value="TreeGrafter"/>
</dbReference>
<keyword evidence="6 9" id="KW-0963">Cytoplasm</keyword>
<dbReference type="PROSITE" id="PS51440">
    <property type="entry name" value="TIM_2"/>
    <property type="match status" value="1"/>
</dbReference>
<evidence type="ECO:0000313" key="13">
    <source>
        <dbReference type="Proteomes" id="UP000068026"/>
    </source>
</evidence>
<dbReference type="AlphaFoldDB" id="A0A110A7F1"/>
<dbReference type="CDD" id="cd00311">
    <property type="entry name" value="TIM"/>
    <property type="match status" value="1"/>
</dbReference>
<feature type="binding site" evidence="9">
    <location>
        <begin position="222"/>
        <end position="223"/>
    </location>
    <ligand>
        <name>substrate</name>
    </ligand>
</feature>
<dbReference type="Pfam" id="PF00121">
    <property type="entry name" value="TIM"/>
    <property type="match status" value="1"/>
</dbReference>